<dbReference type="EMBL" id="SDPQ02000003">
    <property type="protein sequence ID" value="KAA1395566.1"/>
    <property type="molecule type" value="Genomic_DNA"/>
</dbReference>
<evidence type="ECO:0000256" key="4">
    <source>
        <dbReference type="ARBA" id="ARBA00022989"/>
    </source>
</evidence>
<organism evidence="8 9">
    <name type="scientific">Aeromicrobium ginsengisoli</name>
    <dbReference type="NCBI Taxonomy" id="363867"/>
    <lineage>
        <taxon>Bacteria</taxon>
        <taxon>Bacillati</taxon>
        <taxon>Actinomycetota</taxon>
        <taxon>Actinomycetes</taxon>
        <taxon>Propionibacteriales</taxon>
        <taxon>Nocardioidaceae</taxon>
        <taxon>Aeromicrobium</taxon>
    </lineage>
</organism>
<sequence>MRPGALAYARARAQPGLLLALAGIVLAATFSIVGIDALHRTADRTAQQDALRAGPATSAALQLEVSADRAPALDKLLGSARFAITRSAHTEGFPASHDGAVSTFTARADGGLRDRSVLVDGHWPATAPGPVIHAALQDRAASSLGIRVGDRLGAGTGADRVEIVVDGTWRPKDPDAAAWFGDPASASGRGPDGVGPLVVSRRDLGRLPAPTTAAYVLAPPSSADVSQTRRDLSTLMTAVNDSDVSATVTGGLPQRLADLEATRAAADGLLAVAYALLAVAAIVACRQVVVLLTEARRTESALLRSRGSSTSAMTAAAAAEAAVAAIAGAAIGTAGAVAVFTRLDRAPDTGLAVLAAVACVLVAVVLTAAATASAVRHAASQRTGSRDLPGARRALLILVLGAAALSVGQFTSYGGPLSVGVGGSTQVDPITSLAPAAALAAATLLGMAGVRPVLQRLERHAAGRPGIRPALPARQLARRLSTFGVTIALTSLALGFAIVVATLDGTQTSLDATSASVRTGADVRLDLTVDPAADVGVEAATAPLMRLGDDAAAVVSVPGRVDQDQDEVSFLAAGPTVAGIARGTRVAGDSARMVSALHAGQHGVPISPGTTSVTITVSGAPITGDVNTTAWLVDSAGQIAVRPMGRITGPGPDPVTRAVTVPRNGRDWRLLGVHTDATGVDGDATITVRGLPGADRYDIELINDKSSGSTLVGPRPKRLPVVITSEAAALLQARTGDTFDLLLPDSGFKGVARVVAVVDTLPGVTGARGIAADLPTLVSYALGADAAIPAPDAVWIASAHPDRVIRAATSASVVRTAATTGTPGAGAHVVASALDTWWWAAGSVIVFAALATAAMSTSLGRRRRDELRVLRALGVTPGSQARIRTTELGGAVATGGAVGLMAGAIAVLLTVADLARSATPDRPASVEPELSFAVAGLLALVAALAAAVLAVAIRQARRTRHDAVRTGREGGP</sequence>
<feature type="transmembrane region" description="Helical" evidence="6">
    <location>
        <begin position="352"/>
        <end position="375"/>
    </location>
</feature>
<gene>
    <name evidence="8" type="ORF">ESP70_015540</name>
</gene>
<keyword evidence="4 6" id="KW-1133">Transmembrane helix</keyword>
<evidence type="ECO:0000256" key="1">
    <source>
        <dbReference type="ARBA" id="ARBA00004651"/>
    </source>
</evidence>
<dbReference type="Proteomes" id="UP000380867">
    <property type="component" value="Unassembled WGS sequence"/>
</dbReference>
<keyword evidence="2" id="KW-1003">Cell membrane</keyword>
<comment type="caution">
    <text evidence="8">The sequence shown here is derived from an EMBL/GenBank/DDBJ whole genome shotgun (WGS) entry which is preliminary data.</text>
</comment>
<dbReference type="GO" id="GO:0005886">
    <property type="term" value="C:plasma membrane"/>
    <property type="evidence" value="ECO:0007669"/>
    <property type="project" value="UniProtKB-SubCell"/>
</dbReference>
<dbReference type="InterPro" id="IPR003838">
    <property type="entry name" value="ABC3_permease_C"/>
</dbReference>
<evidence type="ECO:0000256" key="6">
    <source>
        <dbReference type="SAM" id="Phobius"/>
    </source>
</evidence>
<feature type="transmembrane region" description="Helical" evidence="6">
    <location>
        <begin position="932"/>
        <end position="953"/>
    </location>
</feature>
<feature type="transmembrane region" description="Helical" evidence="6">
    <location>
        <begin position="837"/>
        <end position="859"/>
    </location>
</feature>
<evidence type="ECO:0000256" key="3">
    <source>
        <dbReference type="ARBA" id="ARBA00022692"/>
    </source>
</evidence>
<accession>A0A5M4FB04</accession>
<evidence type="ECO:0000256" key="2">
    <source>
        <dbReference type="ARBA" id="ARBA00022475"/>
    </source>
</evidence>
<feature type="transmembrane region" description="Helical" evidence="6">
    <location>
        <begin position="888"/>
        <end position="912"/>
    </location>
</feature>
<dbReference type="RefSeq" id="WP_149690229.1">
    <property type="nucleotide sequence ID" value="NZ_SDPQ02000003.1"/>
</dbReference>
<feature type="transmembrane region" description="Helical" evidence="6">
    <location>
        <begin position="395"/>
        <end position="413"/>
    </location>
</feature>
<evidence type="ECO:0000313" key="9">
    <source>
        <dbReference type="Proteomes" id="UP000380867"/>
    </source>
</evidence>
<keyword evidence="5 6" id="KW-0472">Membrane</keyword>
<evidence type="ECO:0000256" key="5">
    <source>
        <dbReference type="ARBA" id="ARBA00023136"/>
    </source>
</evidence>
<reference evidence="8" key="1">
    <citation type="submission" date="2019-09" db="EMBL/GenBank/DDBJ databases">
        <authorList>
            <person name="Li J."/>
        </authorList>
    </citation>
    <scope>NUCLEOTIDE SEQUENCE [LARGE SCALE GENOMIC DNA]</scope>
    <source>
        <strain evidence="8">JCM 14732</strain>
    </source>
</reference>
<feature type="transmembrane region" description="Helical" evidence="6">
    <location>
        <begin position="313"/>
        <end position="340"/>
    </location>
</feature>
<evidence type="ECO:0000313" key="8">
    <source>
        <dbReference type="EMBL" id="KAA1395566.1"/>
    </source>
</evidence>
<feature type="domain" description="ABC3 transporter permease C-terminal" evidence="7">
    <location>
        <begin position="841"/>
        <end position="951"/>
    </location>
</feature>
<keyword evidence="3 6" id="KW-0812">Transmembrane</keyword>
<comment type="subcellular location">
    <subcellularLocation>
        <location evidence="1">Cell membrane</location>
        <topology evidence="1">Multi-pass membrane protein</topology>
    </subcellularLocation>
</comment>
<evidence type="ECO:0000259" key="7">
    <source>
        <dbReference type="Pfam" id="PF02687"/>
    </source>
</evidence>
<dbReference type="AlphaFoldDB" id="A0A5M4FB04"/>
<feature type="transmembrane region" description="Helical" evidence="6">
    <location>
        <begin position="269"/>
        <end position="292"/>
    </location>
</feature>
<keyword evidence="9" id="KW-1185">Reference proteome</keyword>
<proteinExistence type="predicted"/>
<dbReference type="Pfam" id="PF02687">
    <property type="entry name" value="FtsX"/>
    <property type="match status" value="1"/>
</dbReference>
<protein>
    <submittedName>
        <fullName evidence="8">FtsX-like permease family protein</fullName>
    </submittedName>
</protein>
<feature type="transmembrane region" description="Helical" evidence="6">
    <location>
        <begin position="483"/>
        <end position="503"/>
    </location>
</feature>
<feature type="transmembrane region" description="Helical" evidence="6">
    <location>
        <begin position="433"/>
        <end position="454"/>
    </location>
</feature>
<name>A0A5M4FB04_9ACTN</name>
<dbReference type="OrthoDB" id="3719151at2"/>